<proteinExistence type="predicted"/>
<name>A0A919VHC4_9CLOT</name>
<evidence type="ECO:0000313" key="2">
    <source>
        <dbReference type="Proteomes" id="UP000679179"/>
    </source>
</evidence>
<protein>
    <submittedName>
        <fullName evidence="1">Uncharacterized protein</fullName>
    </submittedName>
</protein>
<comment type="caution">
    <text evidence="1">The sequence shown here is derived from an EMBL/GenBank/DDBJ whole genome shotgun (WGS) entry which is preliminary data.</text>
</comment>
<organism evidence="1 2">
    <name type="scientific">Clostridium polyendosporum</name>
    <dbReference type="NCBI Taxonomy" id="69208"/>
    <lineage>
        <taxon>Bacteria</taxon>
        <taxon>Bacillati</taxon>
        <taxon>Bacillota</taxon>
        <taxon>Clostridia</taxon>
        <taxon>Eubacteriales</taxon>
        <taxon>Clostridiaceae</taxon>
        <taxon>Clostridium</taxon>
    </lineage>
</organism>
<sequence>MIKSQARFYIHRNNSLTELQSIVQEAKKLNLVVKLNFLDSELEEIKKKIRKQFSMVFLFQYMIM</sequence>
<reference evidence="1" key="1">
    <citation type="submission" date="2021-03" db="EMBL/GenBank/DDBJ databases">
        <title>Taxonomic study of Clostridium polyendosporum from meadow-gley soil under rice.</title>
        <authorList>
            <person name="Kobayashi H."/>
            <person name="Tanizawa Y."/>
            <person name="Yagura M."/>
        </authorList>
    </citation>
    <scope>NUCLEOTIDE SEQUENCE</scope>
    <source>
        <strain evidence="1">JCM 30710</strain>
    </source>
</reference>
<evidence type="ECO:0000313" key="1">
    <source>
        <dbReference type="EMBL" id="GIM30107.1"/>
    </source>
</evidence>
<accession>A0A919VHC4</accession>
<gene>
    <name evidence="1" type="ORF">CPJCM30710_27730</name>
</gene>
<keyword evidence="2" id="KW-1185">Reference proteome</keyword>
<dbReference type="EMBL" id="BOPZ01000027">
    <property type="protein sequence ID" value="GIM30107.1"/>
    <property type="molecule type" value="Genomic_DNA"/>
</dbReference>
<dbReference type="AlphaFoldDB" id="A0A919VHC4"/>
<dbReference type="Proteomes" id="UP000679179">
    <property type="component" value="Unassembled WGS sequence"/>
</dbReference>